<accession>A0ABY4N0K6</accession>
<dbReference type="Proteomes" id="UP001055868">
    <property type="component" value="Chromosome"/>
</dbReference>
<proteinExistence type="predicted"/>
<dbReference type="InterPro" id="IPR000014">
    <property type="entry name" value="PAS"/>
</dbReference>
<dbReference type="EMBL" id="CP097218">
    <property type="protein sequence ID" value="UQN28077.1"/>
    <property type="molecule type" value="Genomic_DNA"/>
</dbReference>
<keyword evidence="8" id="KW-1133">Transmembrane helix</keyword>
<evidence type="ECO:0000256" key="7">
    <source>
        <dbReference type="ARBA" id="ARBA00023012"/>
    </source>
</evidence>
<dbReference type="SMART" id="SM00387">
    <property type="entry name" value="HATPase_c"/>
    <property type="match status" value="1"/>
</dbReference>
<keyword evidence="8" id="KW-0812">Transmembrane</keyword>
<feature type="transmembrane region" description="Helical" evidence="8">
    <location>
        <begin position="26"/>
        <end position="46"/>
    </location>
</feature>
<evidence type="ECO:0000256" key="4">
    <source>
        <dbReference type="ARBA" id="ARBA00022553"/>
    </source>
</evidence>
<evidence type="ECO:0000313" key="10">
    <source>
        <dbReference type="EMBL" id="UQN28077.1"/>
    </source>
</evidence>
<dbReference type="EC" id="2.7.13.3" evidence="3"/>
<dbReference type="InterPro" id="IPR003661">
    <property type="entry name" value="HisK_dim/P_dom"/>
</dbReference>
<name>A0ABY4N0K6_9MICO</name>
<keyword evidence="10" id="KW-0067">ATP-binding</keyword>
<feature type="transmembrane region" description="Helical" evidence="8">
    <location>
        <begin position="52"/>
        <end position="72"/>
    </location>
</feature>
<feature type="transmembrane region" description="Helical" evidence="8">
    <location>
        <begin position="123"/>
        <end position="144"/>
    </location>
</feature>
<feature type="transmembrane region" description="Helical" evidence="8">
    <location>
        <begin position="97"/>
        <end position="117"/>
    </location>
</feature>
<organism evidence="10 11">
    <name type="scientific">Brachybacterium kimchii</name>
    <dbReference type="NCBI Taxonomy" id="2942909"/>
    <lineage>
        <taxon>Bacteria</taxon>
        <taxon>Bacillati</taxon>
        <taxon>Actinomycetota</taxon>
        <taxon>Actinomycetes</taxon>
        <taxon>Micrococcales</taxon>
        <taxon>Dermabacteraceae</taxon>
        <taxon>Brachybacterium</taxon>
    </lineage>
</organism>
<keyword evidence="6" id="KW-0418">Kinase</keyword>
<dbReference type="SUPFAM" id="SSF55874">
    <property type="entry name" value="ATPase domain of HSP90 chaperone/DNA topoisomerase II/histidine kinase"/>
    <property type="match status" value="1"/>
</dbReference>
<dbReference type="SUPFAM" id="SSF47384">
    <property type="entry name" value="Homodimeric domain of signal transducing histidine kinase"/>
    <property type="match status" value="1"/>
</dbReference>
<dbReference type="PROSITE" id="PS50109">
    <property type="entry name" value="HIS_KIN"/>
    <property type="match status" value="1"/>
</dbReference>
<dbReference type="InterPro" id="IPR035965">
    <property type="entry name" value="PAS-like_dom_sf"/>
</dbReference>
<keyword evidence="7" id="KW-0902">Two-component regulatory system</keyword>
<keyword evidence="5" id="KW-0808">Transferase</keyword>
<dbReference type="PANTHER" id="PTHR43047">
    <property type="entry name" value="TWO-COMPONENT HISTIDINE PROTEIN KINASE"/>
    <property type="match status" value="1"/>
</dbReference>
<dbReference type="SUPFAM" id="SSF55785">
    <property type="entry name" value="PYP-like sensor domain (PAS domain)"/>
    <property type="match status" value="1"/>
</dbReference>
<dbReference type="CDD" id="cd00082">
    <property type="entry name" value="HisKA"/>
    <property type="match status" value="1"/>
</dbReference>
<evidence type="ECO:0000313" key="11">
    <source>
        <dbReference type="Proteomes" id="UP001055868"/>
    </source>
</evidence>
<dbReference type="Gene3D" id="1.10.287.130">
    <property type="match status" value="1"/>
</dbReference>
<keyword evidence="10" id="KW-0547">Nucleotide-binding</keyword>
<dbReference type="CDD" id="cd00075">
    <property type="entry name" value="HATPase"/>
    <property type="match status" value="1"/>
</dbReference>
<keyword evidence="8" id="KW-0472">Membrane</keyword>
<dbReference type="CDD" id="cd00130">
    <property type="entry name" value="PAS"/>
    <property type="match status" value="1"/>
</dbReference>
<comment type="catalytic activity">
    <reaction evidence="1">
        <text>ATP + protein L-histidine = ADP + protein N-phospho-L-histidine.</text>
        <dbReference type="EC" id="2.7.13.3"/>
    </reaction>
</comment>
<dbReference type="InterPro" id="IPR004358">
    <property type="entry name" value="Sig_transdc_His_kin-like_C"/>
</dbReference>
<dbReference type="InterPro" id="IPR013656">
    <property type="entry name" value="PAS_4"/>
</dbReference>
<dbReference type="Pfam" id="PF02518">
    <property type="entry name" value="HATPase_c"/>
    <property type="match status" value="1"/>
</dbReference>
<sequence length="552" mass="60221">MSTPDASRRRSFLAIASRDHHLPKQCWFFAFVLAISALLAIVSPQKVLGPEYLAGIIALALVTVLTATWHVLRVRPSAAIWIPIADILAVAPLRDAFRVEAATVTLLAFVPALWAAYSWRYVGAAASTVAVTISFAIPTLVRAYPDPTGAAVVRSVLLALVVLQMTLMIAMATTRSVQESHRSEEALRQKTEMLRVTTEQENLFQNVIDSLSVGIVIVDKDGHDLMMNRAQTELHRLALPEGEPDPAEDQLLVHYPDTGAMIPPHVRPVRRAVDQETFTNYIVVLGDPGGERRTVSTAARQIVDTKGQRGGAVIVFNDISTFTEHARQQRRITADVSHEMRTPLTSILGYLELAMDDPRMDPQIRQELAVVERNAEQLLHLVGDLLDGMSPHAAERSLDRSPARLGDIACEACTTLRPRAQSVGVELTCTVRQNRLISLDTARMTQVLVNLISNALKFTPSGGHVDVTVTDVEGAVEAQVSDTGIGMTPDEQANLFREYYRTETAAKKQIPGHGLGLAITQSIVRAHGGQISVRSEQGQGSAFTIRMPSAEA</sequence>
<dbReference type="PANTHER" id="PTHR43047:SF72">
    <property type="entry name" value="OSMOSENSING HISTIDINE PROTEIN KINASE SLN1"/>
    <property type="match status" value="1"/>
</dbReference>
<keyword evidence="4" id="KW-0597">Phosphoprotein</keyword>
<dbReference type="InterPro" id="IPR036890">
    <property type="entry name" value="HATPase_C_sf"/>
</dbReference>
<gene>
    <name evidence="10" type="ORF">M4486_10465</name>
</gene>
<feature type="transmembrane region" description="Helical" evidence="8">
    <location>
        <begin position="151"/>
        <end position="172"/>
    </location>
</feature>
<dbReference type="Pfam" id="PF00512">
    <property type="entry name" value="HisKA"/>
    <property type="match status" value="1"/>
</dbReference>
<protein>
    <recommendedName>
        <fullName evidence="3">histidine kinase</fullName>
        <ecNumber evidence="3">2.7.13.3</ecNumber>
    </recommendedName>
</protein>
<dbReference type="InterPro" id="IPR005467">
    <property type="entry name" value="His_kinase_dom"/>
</dbReference>
<reference evidence="10" key="1">
    <citation type="submission" date="2022-05" db="EMBL/GenBank/DDBJ databases">
        <title>Genomic analysis of Brachybacterium sp. CBA3104.</title>
        <authorList>
            <person name="Roh S.W."/>
            <person name="Kim Y.B."/>
            <person name="Kim Y."/>
        </authorList>
    </citation>
    <scope>NUCLEOTIDE SEQUENCE</scope>
    <source>
        <strain evidence="10">CBA3104</strain>
    </source>
</reference>
<dbReference type="RefSeq" id="WP_249477040.1">
    <property type="nucleotide sequence ID" value="NZ_CP097218.1"/>
</dbReference>
<dbReference type="Gene3D" id="3.30.565.10">
    <property type="entry name" value="Histidine kinase-like ATPase, C-terminal domain"/>
    <property type="match status" value="1"/>
</dbReference>
<evidence type="ECO:0000256" key="2">
    <source>
        <dbReference type="ARBA" id="ARBA00004236"/>
    </source>
</evidence>
<evidence type="ECO:0000256" key="3">
    <source>
        <dbReference type="ARBA" id="ARBA00012438"/>
    </source>
</evidence>
<comment type="subcellular location">
    <subcellularLocation>
        <location evidence="2">Cell membrane</location>
    </subcellularLocation>
</comment>
<dbReference type="GO" id="GO:0005524">
    <property type="term" value="F:ATP binding"/>
    <property type="evidence" value="ECO:0007669"/>
    <property type="project" value="UniProtKB-KW"/>
</dbReference>
<dbReference type="InterPro" id="IPR003594">
    <property type="entry name" value="HATPase_dom"/>
</dbReference>
<evidence type="ECO:0000256" key="6">
    <source>
        <dbReference type="ARBA" id="ARBA00022777"/>
    </source>
</evidence>
<evidence type="ECO:0000256" key="1">
    <source>
        <dbReference type="ARBA" id="ARBA00000085"/>
    </source>
</evidence>
<evidence type="ECO:0000259" key="9">
    <source>
        <dbReference type="PROSITE" id="PS50109"/>
    </source>
</evidence>
<dbReference type="PRINTS" id="PR00344">
    <property type="entry name" value="BCTRLSENSOR"/>
</dbReference>
<dbReference type="Gene3D" id="3.30.450.20">
    <property type="entry name" value="PAS domain"/>
    <property type="match status" value="1"/>
</dbReference>
<dbReference type="Pfam" id="PF08448">
    <property type="entry name" value="PAS_4"/>
    <property type="match status" value="1"/>
</dbReference>
<dbReference type="SMART" id="SM00388">
    <property type="entry name" value="HisKA"/>
    <property type="match status" value="1"/>
</dbReference>
<dbReference type="InterPro" id="IPR036097">
    <property type="entry name" value="HisK_dim/P_sf"/>
</dbReference>
<feature type="domain" description="Histidine kinase" evidence="9">
    <location>
        <begin position="335"/>
        <end position="551"/>
    </location>
</feature>
<evidence type="ECO:0000256" key="5">
    <source>
        <dbReference type="ARBA" id="ARBA00022679"/>
    </source>
</evidence>
<evidence type="ECO:0000256" key="8">
    <source>
        <dbReference type="SAM" id="Phobius"/>
    </source>
</evidence>
<keyword evidence="11" id="KW-1185">Reference proteome</keyword>